<evidence type="ECO:0000259" key="1">
    <source>
        <dbReference type="SMART" id="SM00829"/>
    </source>
</evidence>
<dbReference type="Pfam" id="PF08240">
    <property type="entry name" value="ADH_N"/>
    <property type="match status" value="1"/>
</dbReference>
<organism evidence="2 3">
    <name type="scientific">Moniliophthora roreri</name>
    <name type="common">Frosty pod rot fungus</name>
    <name type="synonym">Monilia roreri</name>
    <dbReference type="NCBI Taxonomy" id="221103"/>
    <lineage>
        <taxon>Eukaryota</taxon>
        <taxon>Fungi</taxon>
        <taxon>Dikarya</taxon>
        <taxon>Basidiomycota</taxon>
        <taxon>Agaricomycotina</taxon>
        <taxon>Agaricomycetes</taxon>
        <taxon>Agaricomycetidae</taxon>
        <taxon>Agaricales</taxon>
        <taxon>Marasmiineae</taxon>
        <taxon>Marasmiaceae</taxon>
        <taxon>Moniliophthora</taxon>
    </lineage>
</organism>
<comment type="caution">
    <text evidence="2">The sequence shown here is derived from an EMBL/GenBank/DDBJ whole genome shotgun (WGS) entry which is preliminary data.</text>
</comment>
<dbReference type="EMBL" id="LATX01002450">
    <property type="protein sequence ID" value="KTB29069.1"/>
    <property type="molecule type" value="Genomic_DNA"/>
</dbReference>
<dbReference type="PANTHER" id="PTHR11695">
    <property type="entry name" value="ALCOHOL DEHYDROGENASE RELATED"/>
    <property type="match status" value="1"/>
</dbReference>
<gene>
    <name evidence="2" type="ORF">WG66_18312</name>
</gene>
<dbReference type="InterPro" id="IPR036291">
    <property type="entry name" value="NAD(P)-bd_dom_sf"/>
</dbReference>
<dbReference type="InterPro" id="IPR050700">
    <property type="entry name" value="YIM1/Zinc_Alcohol_DH_Fams"/>
</dbReference>
<dbReference type="Gene3D" id="3.40.50.720">
    <property type="entry name" value="NAD(P)-binding Rossmann-like Domain"/>
    <property type="match status" value="1"/>
</dbReference>
<feature type="domain" description="Enoyl reductase (ER)" evidence="1">
    <location>
        <begin position="11"/>
        <end position="338"/>
    </location>
</feature>
<dbReference type="eggNOG" id="KOG1198">
    <property type="taxonomic scope" value="Eukaryota"/>
</dbReference>
<dbReference type="CDD" id="cd08267">
    <property type="entry name" value="MDR1"/>
    <property type="match status" value="1"/>
</dbReference>
<name>A0A0W0EYC1_MONRR</name>
<dbReference type="SUPFAM" id="SSF50129">
    <property type="entry name" value="GroES-like"/>
    <property type="match status" value="1"/>
</dbReference>
<dbReference type="InterPro" id="IPR020843">
    <property type="entry name" value="ER"/>
</dbReference>
<dbReference type="SMART" id="SM00829">
    <property type="entry name" value="PKS_ER"/>
    <property type="match status" value="1"/>
</dbReference>
<protein>
    <recommendedName>
        <fullName evidence="1">Enoyl reductase (ER) domain-containing protein</fullName>
    </recommendedName>
</protein>
<proteinExistence type="predicted"/>
<dbReference type="InterPro" id="IPR013154">
    <property type="entry name" value="ADH-like_N"/>
</dbReference>
<evidence type="ECO:0000313" key="2">
    <source>
        <dbReference type="EMBL" id="KTB29069.1"/>
    </source>
</evidence>
<dbReference type="AlphaFoldDB" id="A0A0W0EYC1"/>
<dbReference type="Proteomes" id="UP000054988">
    <property type="component" value="Unassembled WGS sequence"/>
</dbReference>
<dbReference type="InterPro" id="IPR011032">
    <property type="entry name" value="GroES-like_sf"/>
</dbReference>
<dbReference type="GO" id="GO:0016491">
    <property type="term" value="F:oxidoreductase activity"/>
    <property type="evidence" value="ECO:0007669"/>
    <property type="project" value="InterPro"/>
</dbReference>
<reference evidence="2 3" key="1">
    <citation type="submission" date="2015-12" db="EMBL/GenBank/DDBJ databases">
        <title>Draft genome sequence of Moniliophthora roreri, the causal agent of frosty pod rot of cacao.</title>
        <authorList>
            <person name="Aime M.C."/>
            <person name="Diaz-Valderrama J.R."/>
            <person name="Kijpornyongpan T."/>
            <person name="Phillips-Mora W."/>
        </authorList>
    </citation>
    <scope>NUCLEOTIDE SEQUENCE [LARGE SCALE GENOMIC DNA]</scope>
    <source>
        <strain evidence="2 3">MCA 2952</strain>
    </source>
</reference>
<evidence type="ECO:0000313" key="3">
    <source>
        <dbReference type="Proteomes" id="UP000054988"/>
    </source>
</evidence>
<sequence length="346" mass="37443">MRAWTHIRSGKPSEVLTLSSIPEPLASAYSECSVVVQVHYAALNPGGSIMLHLCPFLFRNRNVPAIPELDFSGVIVSSGTDRFSPGDEVFGSIPVKNHLKDGSGALAEFVCIPSDYVMHKPKGMKLKEAAGLGVAGCTALVLMESARLKEGDVVLVNGSSGGIGTMVVKIAKAAVGSTGKIVAMCSGSIHAELVTSLGADEVIDYREHAPVHEYLATNKYQFDTVIDCYGVQDLYVNCDKFLKEGSSFVTVGVAFKEITYSSVLRASFDMLRNMIWPPSQRKYVQVTGVANREALEKLGRLVEDGKLRIVIDSYFQMEEVLQAYTRALSKRAGGKIVIQVTNDANE</sequence>
<dbReference type="Pfam" id="PF13602">
    <property type="entry name" value="ADH_zinc_N_2"/>
    <property type="match status" value="1"/>
</dbReference>
<dbReference type="GO" id="GO:0005739">
    <property type="term" value="C:mitochondrion"/>
    <property type="evidence" value="ECO:0007669"/>
    <property type="project" value="TreeGrafter"/>
</dbReference>
<dbReference type="SUPFAM" id="SSF51735">
    <property type="entry name" value="NAD(P)-binding Rossmann-fold domains"/>
    <property type="match status" value="1"/>
</dbReference>
<dbReference type="PANTHER" id="PTHR11695:SF294">
    <property type="entry name" value="RETICULON-4-INTERACTING PROTEIN 1, MITOCHONDRIAL"/>
    <property type="match status" value="1"/>
</dbReference>
<accession>A0A0W0EYC1</accession>
<dbReference type="Gene3D" id="3.90.180.10">
    <property type="entry name" value="Medium-chain alcohol dehydrogenases, catalytic domain"/>
    <property type="match status" value="1"/>
</dbReference>